<keyword evidence="2" id="KW-0004">4Fe-4S</keyword>
<dbReference type="Pfam" id="PF00534">
    <property type="entry name" value="Glycos_transf_1"/>
    <property type="match status" value="1"/>
</dbReference>
<sequence>MKILKVIHGYPPYYSAGSEVYSQTLAHELANNNEVQVFTRYENSFLPDFYYTTVLDRSDSRILLHLINIPTAKYRYKFINEEVDRQFKRVIDNFQPDLIHFGHLNHLSITLPEIAFKENIPTIFTLHDFWLMCPRGRFIQRNSEDLLRLCDGQKDQKCATQCYKGYFTGDEEFLNLDINYWEQWVATRMKHTRKIIDYIDYFISPSKFLMDKFTQDFYVPINKISYLDYGFDLNRLKNRNRAQEKEFIFGYIGTHTPEKGVDLLLKAFSHLSSKAKLRIWGAAREETKALKAIANQFSPVVKERIEWMGSYDNKNIVTDVFNKVDAIVVPSIWGENSPLVIHEAQQLRIPVITADYGGMAEYVRDGLLFKHRDASSLSEKMQVLSTDQELYNKLTQKGYPYTENGNIPSISEHTEKLNKIYRNAIEKKGKSVAVKPGPWRITFDTNPDYCNFACIMCECFSPYSKVKEEKKAKGIKPKILSIETIRKVIKEAAGTPLREIIPSTMGEPLMYKSFDEIINLCHEFSLKLNLTTNGSFPIKGARKWAELLVPILSDVKISWNGATKETHERIMKGSKWEVVTENLKTFLEVRDKYFSDTGERCTVTLQLTFLESNLHELYDIVKMAIKNGIDRVKGHHLWAHFEEIKDLSMRRDELAISRWNTEVRRLYELRDNMLLPNGKKIKLENFTILSQEGIKDLAPGGQCPFLGKEAWINNEGKFSPCCAPDELRKTLGNFGNVNEVKLEEIWQSSEYLSLQKNYLNYKLCKTCNMRKPLIN</sequence>
<dbReference type="AlphaFoldDB" id="A0A3B0IXS2"/>
<dbReference type="EC" id="2.4.1.250" evidence="8"/>
<keyword evidence="6" id="KW-0411">Iron-sulfur</keyword>
<dbReference type="EMBL" id="OUNF01000401">
    <property type="protein sequence ID" value="SPP34467.1"/>
    <property type="molecule type" value="Genomic_DNA"/>
</dbReference>
<dbReference type="GO" id="GO:0046872">
    <property type="term" value="F:metal ion binding"/>
    <property type="evidence" value="ECO:0007669"/>
    <property type="project" value="UniProtKB-KW"/>
</dbReference>
<dbReference type="SUPFAM" id="SSF102114">
    <property type="entry name" value="Radical SAM enzymes"/>
    <property type="match status" value="1"/>
</dbReference>
<dbReference type="InterPro" id="IPR028098">
    <property type="entry name" value="Glyco_trans_4-like_N"/>
</dbReference>
<dbReference type="InterPro" id="IPR007197">
    <property type="entry name" value="rSAM"/>
</dbReference>
<reference evidence="8" key="1">
    <citation type="submission" date="2018-04" db="EMBL/GenBank/DDBJ databases">
        <authorList>
            <person name="Go L.Y."/>
            <person name="Mitchell J.A."/>
        </authorList>
    </citation>
    <scope>NUCLEOTIDE SEQUENCE</scope>
    <source>
        <strain evidence="8">WBAF</strain>
    </source>
</reference>
<dbReference type="CDD" id="cd01335">
    <property type="entry name" value="Radical_SAM"/>
    <property type="match status" value="1"/>
</dbReference>
<dbReference type="InterPro" id="IPR023885">
    <property type="entry name" value="4Fe4S-binding_SPASM_dom"/>
</dbReference>
<keyword evidence="5" id="KW-0408">Iron</keyword>
<dbReference type="GO" id="GO:0102710">
    <property type="term" value="F:D-inositol-3-phosphate glycosyltransferase activity"/>
    <property type="evidence" value="ECO:0007669"/>
    <property type="project" value="UniProtKB-EC"/>
</dbReference>
<accession>A0A3B0IXS2</accession>
<evidence type="ECO:0000256" key="6">
    <source>
        <dbReference type="ARBA" id="ARBA00023014"/>
    </source>
</evidence>
<feature type="domain" description="Radical SAM core" evidence="7">
    <location>
        <begin position="435"/>
        <end position="672"/>
    </location>
</feature>
<evidence type="ECO:0000256" key="3">
    <source>
        <dbReference type="ARBA" id="ARBA00022691"/>
    </source>
</evidence>
<keyword evidence="4" id="KW-0479">Metal-binding</keyword>
<dbReference type="PANTHER" id="PTHR45947:SF13">
    <property type="entry name" value="TRANSFERASE"/>
    <property type="match status" value="1"/>
</dbReference>
<dbReference type="SFLD" id="SFLDG01067">
    <property type="entry name" value="SPASM/twitch_domain_containing"/>
    <property type="match status" value="1"/>
</dbReference>
<dbReference type="Pfam" id="PF13186">
    <property type="entry name" value="SPASM"/>
    <property type="match status" value="1"/>
</dbReference>
<dbReference type="GO" id="GO:0051536">
    <property type="term" value="F:iron-sulfur cluster binding"/>
    <property type="evidence" value="ECO:0007669"/>
    <property type="project" value="UniProtKB-KW"/>
</dbReference>
<evidence type="ECO:0000256" key="5">
    <source>
        <dbReference type="ARBA" id="ARBA00023004"/>
    </source>
</evidence>
<comment type="cofactor">
    <cofactor evidence="1">
        <name>[4Fe-4S] cluster</name>
        <dbReference type="ChEBI" id="CHEBI:49883"/>
    </cofactor>
</comment>
<evidence type="ECO:0000256" key="2">
    <source>
        <dbReference type="ARBA" id="ARBA00022485"/>
    </source>
</evidence>
<dbReference type="PANTHER" id="PTHR45947">
    <property type="entry name" value="SULFOQUINOVOSYL TRANSFERASE SQD2"/>
    <property type="match status" value="1"/>
</dbReference>
<dbReference type="Gene3D" id="3.40.50.2000">
    <property type="entry name" value="Glycogen Phosphorylase B"/>
    <property type="match status" value="3"/>
</dbReference>
<dbReference type="InterPro" id="IPR050194">
    <property type="entry name" value="Glycosyltransferase_grp1"/>
</dbReference>
<dbReference type="InterPro" id="IPR013785">
    <property type="entry name" value="Aldolase_TIM"/>
</dbReference>
<evidence type="ECO:0000256" key="4">
    <source>
        <dbReference type="ARBA" id="ARBA00022723"/>
    </source>
</evidence>
<dbReference type="InterPro" id="IPR001296">
    <property type="entry name" value="Glyco_trans_1"/>
</dbReference>
<dbReference type="PROSITE" id="PS51918">
    <property type="entry name" value="RADICAL_SAM"/>
    <property type="match status" value="1"/>
</dbReference>
<proteinExistence type="predicted"/>
<dbReference type="Pfam" id="PF04055">
    <property type="entry name" value="Radical_SAM"/>
    <property type="match status" value="1"/>
</dbReference>
<keyword evidence="8" id="KW-0808">Transferase</keyword>
<dbReference type="SFLD" id="SFLDS00029">
    <property type="entry name" value="Radical_SAM"/>
    <property type="match status" value="1"/>
</dbReference>
<protein>
    <submittedName>
        <fullName evidence="8">D-inositol-3-phosphate glycosyltransferase</fullName>
        <ecNumber evidence="8">2.4.1.250</ecNumber>
    </submittedName>
</protein>
<dbReference type="CDD" id="cd21109">
    <property type="entry name" value="SPASM"/>
    <property type="match status" value="1"/>
</dbReference>
<evidence type="ECO:0000256" key="1">
    <source>
        <dbReference type="ARBA" id="ARBA00001966"/>
    </source>
</evidence>
<dbReference type="SUPFAM" id="SSF53756">
    <property type="entry name" value="UDP-Glycosyltransferase/glycogen phosphorylase"/>
    <property type="match status" value="1"/>
</dbReference>
<dbReference type="SFLD" id="SFLDG01387">
    <property type="entry name" value="BtrN-like_SPASM_domain_contain"/>
    <property type="match status" value="1"/>
</dbReference>
<organism evidence="8">
    <name type="scientific">Wolbachia endosymbiont of Aleurodicus floccissimus</name>
    <dbReference type="NCBI Taxonomy" id="2152762"/>
    <lineage>
        <taxon>Bacteria</taxon>
        <taxon>Pseudomonadati</taxon>
        <taxon>Pseudomonadota</taxon>
        <taxon>Alphaproteobacteria</taxon>
        <taxon>Rickettsiales</taxon>
        <taxon>Anaplasmataceae</taxon>
        <taxon>Wolbachieae</taxon>
        <taxon>Wolbachia</taxon>
    </lineage>
</organism>
<dbReference type="InterPro" id="IPR058240">
    <property type="entry name" value="rSAM_sf"/>
</dbReference>
<dbReference type="Gene3D" id="3.20.20.70">
    <property type="entry name" value="Aldolase class I"/>
    <property type="match status" value="1"/>
</dbReference>
<dbReference type="Pfam" id="PF13439">
    <property type="entry name" value="Glyco_transf_4"/>
    <property type="match status" value="1"/>
</dbReference>
<keyword evidence="3" id="KW-0949">S-adenosyl-L-methionine</keyword>
<gene>
    <name evidence="8" type="primary">mshA</name>
    <name evidence="8" type="ORF">WBAF_1492</name>
</gene>
<name>A0A3B0IXS2_9RICK</name>
<keyword evidence="8" id="KW-0328">Glycosyltransferase</keyword>
<evidence type="ECO:0000259" key="7">
    <source>
        <dbReference type="PROSITE" id="PS51918"/>
    </source>
</evidence>
<evidence type="ECO:0000313" key="8">
    <source>
        <dbReference type="EMBL" id="SPP34467.1"/>
    </source>
</evidence>
<dbReference type="InterPro" id="IPR034391">
    <property type="entry name" value="AdoMet-like_SPASM_containing"/>
</dbReference>